<accession>A0A024AZH8</accession>
<reference evidence="3" key="1">
    <citation type="submission" date="2014-09" db="EMBL/GenBank/DDBJ databases">
        <authorList>
            <person name="Sauder A.B."/>
            <person name="McKenzie Q.R."/>
            <person name="Temple L.M."/>
            <person name="Alexis B.K."/>
            <person name="Al-Atrache Z."/>
            <person name="Lewis L.O."/>
            <person name="Loesser-Casey K.E."/>
            <person name="Mitchell K.J."/>
        </authorList>
    </citation>
    <scope>NUCLEOTIDE SEQUENCE [LARGE SCALE GENOMIC DNA]</scope>
</reference>
<feature type="domain" description="Baseplate protein J-like barrel" evidence="1">
    <location>
        <begin position="84"/>
        <end position="169"/>
    </location>
</feature>
<dbReference type="EMBL" id="KJ489397">
    <property type="protein sequence ID" value="AHZ09537.1"/>
    <property type="molecule type" value="Genomic_DNA"/>
</dbReference>
<evidence type="ECO:0000313" key="2">
    <source>
        <dbReference type="EMBL" id="AHZ09537.1"/>
    </source>
</evidence>
<dbReference type="InterPro" id="IPR006949">
    <property type="entry name" value="Barrel_Baseplate_J-like"/>
</dbReference>
<name>A0A024AZH8_9CAUD</name>
<protein>
    <submittedName>
        <fullName evidence="2">Baseplate j protein</fullName>
    </submittedName>
</protein>
<dbReference type="KEGG" id="vg:19526403"/>
<dbReference type="RefSeq" id="YP_009037003.1">
    <property type="nucleotide sequence ID" value="NC_024216.1"/>
</dbReference>
<dbReference type="Pfam" id="PF04865">
    <property type="entry name" value="Baseplate_J"/>
    <property type="match status" value="1"/>
</dbReference>
<organism evidence="2 3">
    <name type="scientific">Bacillus phage CAM003</name>
    <dbReference type="NCBI Taxonomy" id="1486657"/>
    <lineage>
        <taxon>Viruses</taxon>
        <taxon>Duplodnaviria</taxon>
        <taxon>Heunggongvirae</taxon>
        <taxon>Uroviricota</taxon>
        <taxon>Caudoviricetes</taxon>
        <taxon>Herelleviridae</taxon>
        <taxon>Bastillevirinae</taxon>
        <taxon>Bastillevirus</taxon>
        <taxon>Bastillevirus CAM003</taxon>
    </lineage>
</organism>
<keyword evidence="3" id="KW-1185">Reference proteome</keyword>
<sequence>MKFKSMTDIYARLVDNTITNTNKISDFSVGSAIRAIYEAVSMEVEQFYVLTEENLSEAIQSGVYESFGFKRKQPQRAYTTMRITFHNPVQVNMPLPRGTRFTSSYPEYANVYEVIEDYYIPAGAVTAEFQVYCLIAGEIGNVPANAIDIMMTPLSNVKDVTNPNAVQTGQDEEPLDELKSRFRSYIESLSKGTVPAIEYGTRLVPEVSGVYIQEMIGKIIVYAHDKNGDLPDNVKLAIEASLKNYKAAGIALEVKPVARKAVDVEVTVTVSIKTAITKALEDRIRFSIESYLNNMQTSQNLILSDLSCIIKGVDKQLVYDIQYKKPTANIVVKGNEIIRSGNIKVNLV</sequence>
<proteinExistence type="predicted"/>
<dbReference type="Proteomes" id="UP000026902">
    <property type="component" value="Segment"/>
</dbReference>
<evidence type="ECO:0000259" key="1">
    <source>
        <dbReference type="Pfam" id="PF04865"/>
    </source>
</evidence>
<evidence type="ECO:0000313" key="3">
    <source>
        <dbReference type="Proteomes" id="UP000026902"/>
    </source>
</evidence>
<dbReference type="GeneID" id="19526403"/>